<evidence type="ECO:0000313" key="3">
    <source>
        <dbReference type="EMBL" id="OSX68480.1"/>
    </source>
</evidence>
<proteinExistence type="predicted"/>
<protein>
    <recommendedName>
        <fullName evidence="2">Methyltransferase type 11 domain-containing protein</fullName>
    </recommendedName>
</protein>
<name>A0A1X6NIW2_PORUM</name>
<dbReference type="InterPro" id="IPR013216">
    <property type="entry name" value="Methyltransf_11"/>
</dbReference>
<organism evidence="3 4">
    <name type="scientific">Porphyra umbilicalis</name>
    <name type="common">Purple laver</name>
    <name type="synonym">Red alga</name>
    <dbReference type="NCBI Taxonomy" id="2786"/>
    <lineage>
        <taxon>Eukaryota</taxon>
        <taxon>Rhodophyta</taxon>
        <taxon>Bangiophyceae</taxon>
        <taxon>Bangiales</taxon>
        <taxon>Bangiaceae</taxon>
        <taxon>Porphyra</taxon>
    </lineage>
</organism>
<dbReference type="PANTHER" id="PTHR42912:SF80">
    <property type="entry name" value="METHYLTRANSFERASE DOMAIN-CONTAINING PROTEIN"/>
    <property type="match status" value="1"/>
</dbReference>
<dbReference type="GO" id="GO:0008757">
    <property type="term" value="F:S-adenosylmethionine-dependent methyltransferase activity"/>
    <property type="evidence" value="ECO:0007669"/>
    <property type="project" value="InterPro"/>
</dbReference>
<dbReference type="PANTHER" id="PTHR42912">
    <property type="entry name" value="METHYLTRANSFERASE"/>
    <property type="match status" value="1"/>
</dbReference>
<keyword evidence="4" id="KW-1185">Reference proteome</keyword>
<gene>
    <name evidence="3" type="ORF">BU14_2726s0001</name>
</gene>
<dbReference type="SUPFAM" id="SSF53335">
    <property type="entry name" value="S-adenosyl-L-methionine-dependent methyltransferases"/>
    <property type="match status" value="1"/>
</dbReference>
<dbReference type="InterPro" id="IPR029063">
    <property type="entry name" value="SAM-dependent_MTases_sf"/>
</dbReference>
<dbReference type="InterPro" id="IPR050508">
    <property type="entry name" value="Methyltransf_Superfamily"/>
</dbReference>
<feature type="domain" description="Methyltransferase type 11" evidence="2">
    <location>
        <begin position="206"/>
        <end position="317"/>
    </location>
</feature>
<evidence type="ECO:0000256" key="1">
    <source>
        <dbReference type="SAM" id="MobiDB-lite"/>
    </source>
</evidence>
<dbReference type="Gene3D" id="3.40.50.150">
    <property type="entry name" value="Vaccinia Virus protein VP39"/>
    <property type="match status" value="1"/>
</dbReference>
<dbReference type="OrthoDB" id="2013972at2759"/>
<dbReference type="EMBL" id="KV920493">
    <property type="protein sequence ID" value="OSX68480.1"/>
    <property type="molecule type" value="Genomic_DNA"/>
</dbReference>
<sequence>MAAFLPPAGLAPPRPLQGLGTRARGRRPTPCRRWSATAAPPPSPAPLPSRLSAEVIPPWAGDSLLARAVTALIGVAPIYAVLTWQAKAVLVRTAERKGVPWVATRDAILDAVANDAALAAATDAAVAYPDYYLRPFHAYADGNLCWEAAAEAEAATQVVGLRTFPAEPLTPAQAFDRLRTPVYEQMAAALDGPRGVGVNGLRLVVDVGCGVGVGTVALRSFLADRQAAAAAAGSDVPPPDLQVLAVDLSPYMLAVAASRAAAPGVTYVHGRAEALPVPPGTAGLVALQFVIHEMPAAAIADSIGGAHDALAPGGVLALLDNNPESAVLRALPPALFSLMKSTEPHSDEYYPFDVEAALTAAGFVDVQTVATDHRHRTVTAVKAGLGGA</sequence>
<dbReference type="CDD" id="cd02440">
    <property type="entry name" value="AdoMet_MTases"/>
    <property type="match status" value="1"/>
</dbReference>
<dbReference type="AlphaFoldDB" id="A0A1X6NIW2"/>
<accession>A0A1X6NIW2</accession>
<dbReference type="Pfam" id="PF08241">
    <property type="entry name" value="Methyltransf_11"/>
    <property type="match status" value="1"/>
</dbReference>
<dbReference type="Proteomes" id="UP000218209">
    <property type="component" value="Unassembled WGS sequence"/>
</dbReference>
<evidence type="ECO:0000259" key="2">
    <source>
        <dbReference type="Pfam" id="PF08241"/>
    </source>
</evidence>
<reference evidence="3 4" key="1">
    <citation type="submission" date="2017-03" db="EMBL/GenBank/DDBJ databases">
        <title>WGS assembly of Porphyra umbilicalis.</title>
        <authorList>
            <person name="Brawley S.H."/>
            <person name="Blouin N.A."/>
            <person name="Ficko-Blean E."/>
            <person name="Wheeler G.L."/>
            <person name="Lohr M."/>
            <person name="Goodson H.V."/>
            <person name="Jenkins J.W."/>
            <person name="Blaby-Haas C.E."/>
            <person name="Helliwell K.E."/>
            <person name="Chan C."/>
            <person name="Marriage T."/>
            <person name="Bhattacharya D."/>
            <person name="Klein A.S."/>
            <person name="Badis Y."/>
            <person name="Brodie J."/>
            <person name="Cao Y."/>
            <person name="Collen J."/>
            <person name="Dittami S.M."/>
            <person name="Gachon C.M."/>
            <person name="Green B.R."/>
            <person name="Karpowicz S."/>
            <person name="Kim J.W."/>
            <person name="Kudahl U."/>
            <person name="Lin S."/>
            <person name="Michel G."/>
            <person name="Mittag M."/>
            <person name="Olson B.J."/>
            <person name="Pangilinan J."/>
            <person name="Peng Y."/>
            <person name="Qiu H."/>
            <person name="Shu S."/>
            <person name="Singer J.T."/>
            <person name="Smith A.G."/>
            <person name="Sprecher B.N."/>
            <person name="Wagner V."/>
            <person name="Wang W."/>
            <person name="Wang Z.-Y."/>
            <person name="Yan J."/>
            <person name="Yarish C."/>
            <person name="Zoeuner-Riek S."/>
            <person name="Zhuang Y."/>
            <person name="Zou Y."/>
            <person name="Lindquist E.A."/>
            <person name="Grimwood J."/>
            <person name="Barry K."/>
            <person name="Rokhsar D.S."/>
            <person name="Schmutz J."/>
            <person name="Stiller J.W."/>
            <person name="Grossman A.R."/>
            <person name="Prochnik S.E."/>
        </authorList>
    </citation>
    <scope>NUCLEOTIDE SEQUENCE [LARGE SCALE GENOMIC DNA]</scope>
    <source>
        <strain evidence="3">4086291</strain>
    </source>
</reference>
<feature type="region of interest" description="Disordered" evidence="1">
    <location>
        <begin position="1"/>
        <end position="48"/>
    </location>
</feature>
<evidence type="ECO:0000313" key="4">
    <source>
        <dbReference type="Proteomes" id="UP000218209"/>
    </source>
</evidence>